<dbReference type="InterPro" id="IPR015915">
    <property type="entry name" value="Kelch-typ_b-propeller"/>
</dbReference>
<dbReference type="PANTHER" id="PTHR11319:SF35">
    <property type="entry name" value="OUTER MEMBRANE PROTEIN PMPC-RELATED"/>
    <property type="match status" value="1"/>
</dbReference>
<dbReference type="Proteomes" id="UP000011087">
    <property type="component" value="Unassembled WGS sequence"/>
</dbReference>
<gene>
    <name evidence="4" type="ORF">GUITHDRAFT_122489</name>
</gene>
<dbReference type="EMBL" id="JH993305">
    <property type="protein sequence ID" value="EKX31314.1"/>
    <property type="molecule type" value="Genomic_DNA"/>
</dbReference>
<dbReference type="OrthoDB" id="7676067at2759"/>
<feature type="transmembrane region" description="Helical" evidence="2">
    <location>
        <begin position="1257"/>
        <end position="1276"/>
    </location>
</feature>
<dbReference type="InterPro" id="IPR039448">
    <property type="entry name" value="Beta_helix"/>
</dbReference>
<keyword evidence="2" id="KW-0812">Transmembrane</keyword>
<reference evidence="6" key="2">
    <citation type="submission" date="2012-11" db="EMBL/GenBank/DDBJ databases">
        <authorList>
            <person name="Kuo A."/>
            <person name="Curtis B.A."/>
            <person name="Tanifuji G."/>
            <person name="Burki F."/>
            <person name="Gruber A."/>
            <person name="Irimia M."/>
            <person name="Maruyama S."/>
            <person name="Arias M.C."/>
            <person name="Ball S.G."/>
            <person name="Gile G.H."/>
            <person name="Hirakawa Y."/>
            <person name="Hopkins J.F."/>
            <person name="Rensing S.A."/>
            <person name="Schmutz J."/>
            <person name="Symeonidi A."/>
            <person name="Elias M."/>
            <person name="Eveleigh R.J."/>
            <person name="Herman E.K."/>
            <person name="Klute M.J."/>
            <person name="Nakayama T."/>
            <person name="Obornik M."/>
            <person name="Reyes-Prieto A."/>
            <person name="Armbrust E.V."/>
            <person name="Aves S.J."/>
            <person name="Beiko R.G."/>
            <person name="Coutinho P."/>
            <person name="Dacks J.B."/>
            <person name="Durnford D.G."/>
            <person name="Fast N.M."/>
            <person name="Green B.R."/>
            <person name="Grisdale C."/>
            <person name="Hempe F."/>
            <person name="Henrissat B."/>
            <person name="Hoppner M.P."/>
            <person name="Ishida K.-I."/>
            <person name="Kim E."/>
            <person name="Koreny L."/>
            <person name="Kroth P.G."/>
            <person name="Liu Y."/>
            <person name="Malik S.-B."/>
            <person name="Maier U.G."/>
            <person name="McRose D."/>
            <person name="Mock T."/>
            <person name="Neilson J.A."/>
            <person name="Onodera N.T."/>
            <person name="Poole A.M."/>
            <person name="Pritham E.J."/>
            <person name="Richards T.A."/>
            <person name="Rocap G."/>
            <person name="Roy S.W."/>
            <person name="Sarai C."/>
            <person name="Schaack S."/>
            <person name="Shirato S."/>
            <person name="Slamovits C.H."/>
            <person name="Spencer D.F."/>
            <person name="Suzuki S."/>
            <person name="Worden A.Z."/>
            <person name="Zauner S."/>
            <person name="Barry K."/>
            <person name="Bell C."/>
            <person name="Bharti A.K."/>
            <person name="Crow J.A."/>
            <person name="Grimwood J."/>
            <person name="Kramer R."/>
            <person name="Lindquist E."/>
            <person name="Lucas S."/>
            <person name="Salamov A."/>
            <person name="McFadden G.I."/>
            <person name="Lane C.E."/>
            <person name="Keeling P.J."/>
            <person name="Gray M.W."/>
            <person name="Grigoriev I.V."/>
            <person name="Archibald J.M."/>
        </authorList>
    </citation>
    <scope>NUCLEOTIDE SEQUENCE</scope>
    <source>
        <strain evidence="6">CCMP2712</strain>
    </source>
</reference>
<dbReference type="Pfam" id="PF24681">
    <property type="entry name" value="Kelch_KLHDC2_KLHL20_DRC7"/>
    <property type="match status" value="1"/>
</dbReference>
<dbReference type="Gene3D" id="2.120.10.80">
    <property type="entry name" value="Kelch-type beta propeller"/>
    <property type="match status" value="1"/>
</dbReference>
<sequence>MICNCPGLDSNAAFQFFDTSSKSWIDISGKIDGASPRSGYQYVMASSASSLYVIGLYDITWSQTNSIELFELNFLTMMWTNYTADMKGTVPGGMQGGRYVEFFQVCERKILAASYSTMMAFDFDTMIWEDISGGVESILLRLRNQYLSSYQIKRLWSFQGDFYCSVSVQDSSYLLINRNCGESGWEEYLTVADTYTDLHDVIFTGVVKFDASYNETDQLILSELKPTTIDQYVIDACDDGNIYVYDIQSSDMYVIRERVKDVVKWTNAATAAANLRTSIVHLVAWDRFVASYDSGDRSINVFDTASLIWSPIHPEGLSISNLFSWKGDLFGVLYRTTLTQEDVENSGVFAYNLSTGEWKKYDSSIGTPVKYWHSIAATDKYMYHFGGHNIELGLAYDYFESHVMDNWLYRFDLEERTWSILSKTQENAPSPRLSPAMMVENSRVFVYGGVTSLFMGLFFDDLYSFDTETSTWTMWFEADDRPVALTFVGQVLSADMYKIFAMYSVSDVKTLTSRELPKERESSGLFMQDLLTSYDWNTLVVPPCSAPSDCLSMRSSVDLCSRAWMPCQLHLKASASPPAQPAALMLVGDAHVFCDARAGCTGITLEGVNLMCTGSRKGTDAALRMVGVGAHLELTRSLIEGCSNQDDGGSIQLYGGSTGSLTRIRFLQSSSAGRGGAIMLQGSTMSIIGCTFEDCRSTDGGGALFLRSQPVDYFPTVMSRPVLLVDSSQFLSNSAGHGGALFCENGSFVTIRRSLFVNNIVARDGGALYLQTTNARLEDNEYLQNEAGGGGGGAIFWEEQEPVLLVENEVEESILACGRQPHGNTAKYGHCVASSFHRLQLDALDHFLYPGLPFSVKVTKFDFYGQQMTTDSLTTLQARTLKLSSSSGEAVVVGANTMTLIEGTAVADISLKLNFVQAEGSVPAQPQGAPALEVFGLDSFSDLAIRSNPLQVKVSPTICPVGYVLKTDGPKFPTLAVCDKCSPDSYALQAFTGTNSSDLACLRCPHGIRCDGGDAIANQAGFWFNRSILTHPGGKTFLRSHRCAEGCCLSDFTCKGGQEGRLCAICITTSKDEDYFWALSSRDCKKCKKNMSGVRIFILVLVLRESRTSFFLLPLFRHLNIAQALTEEVEKLTRKLSSRIEERTALKNIQESLSKHRSKIGYLKILIGFAQVSSSLVSIYNIQWPDLIARLLSNIAFVSLDFISLPQISCAASELSFEDKLLLYTLAPFAPILLLFLPYAITVLYNRLRSITVSEILLYKFMFWSLFFVYVVYIPVSSMVLSTFLCQDLEDDGNWLVRDFRVPCPRSSGSFAYGWAIFTTCVYPAGFPLLILLILYQLKVPQLARAKQEFAFFETLGKMQVMEGSKNQWQGKESEWRRKWDVSVFDQLDMSDLLYLKKLLQRILEDMIGFHSWTVMQNLEEAAGEGAFELGVQAIESAEEIMKPEEMEREKEREEREREREREDEQFKQTRSHDLQALDVGSANESNAAMQYRTTPKSSTSSTLREDAKKKGDNSLADAQEEKEAIKRKEQEKLMLEQSEMERRDYVRFLYGEVLKHELIQLPKLQWSNNFLTNDKKSQMLEQEHDENNKMKEKDDFEQQEERALHIAGFLFSMYEVKFWWFEVFELLRRLLTCIIISFFFTGTIFQVVVGLMLLFLSLAAHSSLKPFQDISQDNMMFYALVANFATLLYGISLRLMAVEELRIDSTSYELDLAQAALVTANIFVVVFPVVQTLLDIYGAAMVQWSGRLKQLMKQQLSRAGTNMAAALSTLLSRFQISMAKSREDSPSAA</sequence>
<feature type="transmembrane region" description="Helical" evidence="2">
    <location>
        <begin position="1718"/>
        <end position="1743"/>
    </location>
</feature>
<evidence type="ECO:0000259" key="3">
    <source>
        <dbReference type="Pfam" id="PF13229"/>
    </source>
</evidence>
<proteinExistence type="predicted"/>
<dbReference type="RefSeq" id="XP_005818294.1">
    <property type="nucleotide sequence ID" value="XM_005818237.1"/>
</dbReference>
<evidence type="ECO:0000313" key="5">
    <source>
        <dbReference type="EnsemblProtists" id="EKX31314"/>
    </source>
</evidence>
<feature type="compositionally biased region" description="Basic and acidic residues" evidence="1">
    <location>
        <begin position="1440"/>
        <end position="1476"/>
    </location>
</feature>
<dbReference type="KEGG" id="gtt:GUITHDRAFT_122489"/>
<feature type="transmembrane region" description="Helical" evidence="2">
    <location>
        <begin position="1678"/>
        <end position="1698"/>
    </location>
</feature>
<dbReference type="SUPFAM" id="SSF51126">
    <property type="entry name" value="Pectin lyase-like"/>
    <property type="match status" value="1"/>
</dbReference>
<keyword evidence="2" id="KW-1133">Transmembrane helix</keyword>
<evidence type="ECO:0000256" key="1">
    <source>
        <dbReference type="SAM" id="MobiDB-lite"/>
    </source>
</evidence>
<feature type="compositionally biased region" description="Basic and acidic residues" evidence="1">
    <location>
        <begin position="1504"/>
        <end position="1513"/>
    </location>
</feature>
<dbReference type="PaxDb" id="55529-EKX31314"/>
<feature type="compositionally biased region" description="Polar residues" evidence="1">
    <location>
        <begin position="1483"/>
        <end position="1503"/>
    </location>
</feature>
<dbReference type="SUPFAM" id="SSF117281">
    <property type="entry name" value="Kelch motif"/>
    <property type="match status" value="1"/>
</dbReference>
<feature type="transmembrane region" description="Helical" evidence="2">
    <location>
        <begin position="1221"/>
        <end position="1245"/>
    </location>
</feature>
<reference evidence="4 6" key="1">
    <citation type="journal article" date="2012" name="Nature">
        <title>Algal genomes reveal evolutionary mosaicism and the fate of nucleomorphs.</title>
        <authorList>
            <consortium name="DOE Joint Genome Institute"/>
            <person name="Curtis B.A."/>
            <person name="Tanifuji G."/>
            <person name="Burki F."/>
            <person name="Gruber A."/>
            <person name="Irimia M."/>
            <person name="Maruyama S."/>
            <person name="Arias M.C."/>
            <person name="Ball S.G."/>
            <person name="Gile G.H."/>
            <person name="Hirakawa Y."/>
            <person name="Hopkins J.F."/>
            <person name="Kuo A."/>
            <person name="Rensing S.A."/>
            <person name="Schmutz J."/>
            <person name="Symeonidi A."/>
            <person name="Elias M."/>
            <person name="Eveleigh R.J."/>
            <person name="Herman E.K."/>
            <person name="Klute M.J."/>
            <person name="Nakayama T."/>
            <person name="Obornik M."/>
            <person name="Reyes-Prieto A."/>
            <person name="Armbrust E.V."/>
            <person name="Aves S.J."/>
            <person name="Beiko R.G."/>
            <person name="Coutinho P."/>
            <person name="Dacks J.B."/>
            <person name="Durnford D.G."/>
            <person name="Fast N.M."/>
            <person name="Green B.R."/>
            <person name="Grisdale C.J."/>
            <person name="Hempel F."/>
            <person name="Henrissat B."/>
            <person name="Hoppner M.P."/>
            <person name="Ishida K."/>
            <person name="Kim E."/>
            <person name="Koreny L."/>
            <person name="Kroth P.G."/>
            <person name="Liu Y."/>
            <person name="Malik S.B."/>
            <person name="Maier U.G."/>
            <person name="McRose D."/>
            <person name="Mock T."/>
            <person name="Neilson J.A."/>
            <person name="Onodera N.T."/>
            <person name="Poole A.M."/>
            <person name="Pritham E.J."/>
            <person name="Richards T.A."/>
            <person name="Rocap G."/>
            <person name="Roy S.W."/>
            <person name="Sarai C."/>
            <person name="Schaack S."/>
            <person name="Shirato S."/>
            <person name="Slamovits C.H."/>
            <person name="Spencer D.F."/>
            <person name="Suzuki S."/>
            <person name="Worden A.Z."/>
            <person name="Zauner S."/>
            <person name="Barry K."/>
            <person name="Bell C."/>
            <person name="Bharti A.K."/>
            <person name="Crow J.A."/>
            <person name="Grimwood J."/>
            <person name="Kramer R."/>
            <person name="Lindquist E."/>
            <person name="Lucas S."/>
            <person name="Salamov A."/>
            <person name="McFadden G.I."/>
            <person name="Lane C.E."/>
            <person name="Keeling P.J."/>
            <person name="Gray M.W."/>
            <person name="Grigoriev I.V."/>
            <person name="Archibald J.M."/>
        </authorList>
    </citation>
    <scope>NUCLEOTIDE SEQUENCE</scope>
    <source>
        <strain evidence="4 6">CCMP2712</strain>
    </source>
</reference>
<protein>
    <recommendedName>
        <fullName evidence="3">Right handed beta helix domain-containing protein</fullName>
    </recommendedName>
</protein>
<dbReference type="GeneID" id="17288036"/>
<dbReference type="PANTHER" id="PTHR11319">
    <property type="entry name" value="G PROTEIN-COUPLED RECEPTOR-RELATED"/>
    <property type="match status" value="1"/>
</dbReference>
<evidence type="ECO:0000313" key="4">
    <source>
        <dbReference type="EMBL" id="EKX31314.1"/>
    </source>
</evidence>
<dbReference type="HOGENOM" id="CLU_002509_0_0_1"/>
<dbReference type="InterPro" id="IPR011050">
    <property type="entry name" value="Pectin_lyase_fold/virulence"/>
</dbReference>
<dbReference type="SUPFAM" id="SSF50965">
    <property type="entry name" value="Galactose oxidase, central domain"/>
    <property type="match status" value="1"/>
</dbReference>
<reference evidence="5" key="3">
    <citation type="submission" date="2015-06" db="UniProtKB">
        <authorList>
            <consortium name="EnsemblProtists"/>
        </authorList>
    </citation>
    <scope>IDENTIFICATION</scope>
</reference>
<name>L1I624_GUITC</name>
<keyword evidence="2" id="KW-0472">Membrane</keyword>
<feature type="transmembrane region" description="Helical" evidence="2">
    <location>
        <begin position="1312"/>
        <end position="1336"/>
    </location>
</feature>
<dbReference type="EnsemblProtists" id="EKX31314">
    <property type="protein sequence ID" value="EKX31314"/>
    <property type="gene ID" value="GUITHDRAFT_122489"/>
</dbReference>
<feature type="domain" description="Right handed beta helix" evidence="3">
    <location>
        <begin position="627"/>
        <end position="780"/>
    </location>
</feature>
<organism evidence="4">
    <name type="scientific">Guillardia theta (strain CCMP2712)</name>
    <name type="common">Cryptophyte</name>
    <dbReference type="NCBI Taxonomy" id="905079"/>
    <lineage>
        <taxon>Eukaryota</taxon>
        <taxon>Cryptophyceae</taxon>
        <taxon>Pyrenomonadales</taxon>
        <taxon>Geminigeraceae</taxon>
        <taxon>Guillardia</taxon>
    </lineage>
</organism>
<dbReference type="InterPro" id="IPR011043">
    <property type="entry name" value="Gal_Oxase/kelch_b-propeller"/>
</dbReference>
<feature type="region of interest" description="Disordered" evidence="1">
    <location>
        <begin position="1439"/>
        <end position="1523"/>
    </location>
</feature>
<dbReference type="Pfam" id="PF13229">
    <property type="entry name" value="Beta_helix"/>
    <property type="match status" value="1"/>
</dbReference>
<keyword evidence="6" id="KW-1185">Reference proteome</keyword>
<evidence type="ECO:0000313" key="6">
    <source>
        <dbReference type="Proteomes" id="UP000011087"/>
    </source>
</evidence>
<evidence type="ECO:0000256" key="2">
    <source>
        <dbReference type="SAM" id="Phobius"/>
    </source>
</evidence>
<feature type="transmembrane region" description="Helical" evidence="2">
    <location>
        <begin position="1628"/>
        <end position="1657"/>
    </location>
</feature>
<accession>L1I624</accession>